<accession>A0A7W7PGM7</accession>
<dbReference type="PROSITE" id="PS51318">
    <property type="entry name" value="TAT"/>
    <property type="match status" value="1"/>
</dbReference>
<evidence type="ECO:0000313" key="2">
    <source>
        <dbReference type="EMBL" id="MBB4888408.1"/>
    </source>
</evidence>
<keyword evidence="3" id="KW-1185">Reference proteome</keyword>
<name>A0A7W7PGM7_STRNE</name>
<feature type="signal peptide" evidence="1">
    <location>
        <begin position="1"/>
        <end position="29"/>
    </location>
</feature>
<evidence type="ECO:0008006" key="4">
    <source>
        <dbReference type="Google" id="ProtNLM"/>
    </source>
</evidence>
<sequence length="168" mass="17512">MISRARRMLLAGVIGGVSAVTAASAFAFAAPAPAADEATPPSAIEDFEYPGAAKILKETGITLRKGDGRILLGDCATDSDIIVMTRPTPQTKADKYCFRLTGDKKSGYLTLEIPRVFGLQTEDHPVRATVTANGASQTVDVPKNDLKGVGEGIPGGEPTALVELRVTG</sequence>
<feature type="chain" id="PRO_5039687127" description="Secreted protein" evidence="1">
    <location>
        <begin position="30"/>
        <end position="168"/>
    </location>
</feature>
<dbReference type="RefSeq" id="WP_221495222.1">
    <property type="nucleotide sequence ID" value="NZ_BMRW01000007.1"/>
</dbReference>
<evidence type="ECO:0000256" key="1">
    <source>
        <dbReference type="SAM" id="SignalP"/>
    </source>
</evidence>
<dbReference type="AlphaFoldDB" id="A0A7W7PGM7"/>
<keyword evidence="1" id="KW-0732">Signal</keyword>
<dbReference type="Proteomes" id="UP000556436">
    <property type="component" value="Unassembled WGS sequence"/>
</dbReference>
<protein>
    <recommendedName>
        <fullName evidence="4">Secreted protein</fullName>
    </recommendedName>
</protein>
<comment type="caution">
    <text evidence="2">The sequence shown here is derived from an EMBL/GenBank/DDBJ whole genome shotgun (WGS) entry which is preliminary data.</text>
</comment>
<dbReference type="InterPro" id="IPR006311">
    <property type="entry name" value="TAT_signal"/>
</dbReference>
<gene>
    <name evidence="2" type="ORF">FHS38_004477</name>
</gene>
<evidence type="ECO:0000313" key="3">
    <source>
        <dbReference type="Proteomes" id="UP000556436"/>
    </source>
</evidence>
<proteinExistence type="predicted"/>
<reference evidence="2 3" key="1">
    <citation type="submission" date="2020-08" db="EMBL/GenBank/DDBJ databases">
        <title>Genomic Encyclopedia of Type Strains, Phase III (KMG-III): the genomes of soil and plant-associated and newly described type strains.</title>
        <authorList>
            <person name="Whitman W."/>
        </authorList>
    </citation>
    <scope>NUCLEOTIDE SEQUENCE [LARGE SCALE GENOMIC DNA]</scope>
    <source>
        <strain evidence="2 3">CECT 3265</strain>
    </source>
</reference>
<dbReference type="EMBL" id="JACHJG010000009">
    <property type="protein sequence ID" value="MBB4888408.1"/>
    <property type="molecule type" value="Genomic_DNA"/>
</dbReference>
<organism evidence="2 3">
    <name type="scientific">Streptomyces netropsis</name>
    <name type="common">Streptoverticillium netropsis</name>
    <dbReference type="NCBI Taxonomy" id="55404"/>
    <lineage>
        <taxon>Bacteria</taxon>
        <taxon>Bacillati</taxon>
        <taxon>Actinomycetota</taxon>
        <taxon>Actinomycetes</taxon>
        <taxon>Kitasatosporales</taxon>
        <taxon>Streptomycetaceae</taxon>
        <taxon>Streptomyces</taxon>
    </lineage>
</organism>